<sequence>MPRKARIWYPGATYHITSRGIRKAPLFYDAEDRLKYLEFVEETRSRIPFTLHTYCLMTNHIHLQMETLHDSPSNIMKYLHSNYATYFNRKYQFSGHVFEGRYGSEIIKNAEYELEINRYIHLNPIRANMVSDLMGYTWSSYADYVGSRPKPLVSTERILSFFPDPKVENYIKFLNTKYIDLKFINQYQMIVFNDQSE</sequence>
<protein>
    <submittedName>
        <fullName evidence="2">REP element-mobilizing transposase RayT</fullName>
    </submittedName>
</protein>
<reference evidence="2 3" key="1">
    <citation type="submission" date="2021-01" db="EMBL/GenBank/DDBJ databases">
        <title>Genomic Encyclopedia of Type Strains, Phase IV (KMG-IV): sequencing the most valuable type-strain genomes for metagenomic binning, comparative biology and taxonomic classification.</title>
        <authorList>
            <person name="Goeker M."/>
        </authorList>
    </citation>
    <scope>NUCLEOTIDE SEQUENCE [LARGE SCALE GENOMIC DNA]</scope>
    <source>
        <strain evidence="2 3">DSM 23711</strain>
    </source>
</reference>
<feature type="domain" description="Transposase IS200-like" evidence="1">
    <location>
        <begin position="9"/>
        <end position="123"/>
    </location>
</feature>
<dbReference type="Proteomes" id="UP001296943">
    <property type="component" value="Unassembled WGS sequence"/>
</dbReference>
<dbReference type="Gene3D" id="3.30.70.1290">
    <property type="entry name" value="Transposase IS200-like"/>
    <property type="match status" value="1"/>
</dbReference>
<gene>
    <name evidence="2" type="ORF">JOC48_000493</name>
</gene>
<evidence type="ECO:0000259" key="1">
    <source>
        <dbReference type="SMART" id="SM01321"/>
    </source>
</evidence>
<proteinExistence type="predicted"/>
<keyword evidence="3" id="KW-1185">Reference proteome</keyword>
<dbReference type="InterPro" id="IPR002686">
    <property type="entry name" value="Transposase_17"/>
</dbReference>
<name>A0ABS2MWD6_9BACI</name>
<dbReference type="PANTHER" id="PTHR34322">
    <property type="entry name" value="TRANSPOSASE, Y1_TNP DOMAIN-CONTAINING"/>
    <property type="match status" value="1"/>
</dbReference>
<comment type="caution">
    <text evidence="2">The sequence shown here is derived from an EMBL/GenBank/DDBJ whole genome shotgun (WGS) entry which is preliminary data.</text>
</comment>
<dbReference type="EMBL" id="JAFBDR010000002">
    <property type="protein sequence ID" value="MBM7570015.1"/>
    <property type="molecule type" value="Genomic_DNA"/>
</dbReference>
<dbReference type="InterPro" id="IPR036515">
    <property type="entry name" value="Transposase_17_sf"/>
</dbReference>
<dbReference type="Pfam" id="PF01797">
    <property type="entry name" value="Y1_Tnp"/>
    <property type="match status" value="1"/>
</dbReference>
<accession>A0ABS2MWD6</accession>
<dbReference type="RefSeq" id="WP_239584140.1">
    <property type="nucleotide sequence ID" value="NZ_JAFBDR010000002.1"/>
</dbReference>
<dbReference type="PANTHER" id="PTHR34322:SF2">
    <property type="entry name" value="TRANSPOSASE IS200-LIKE DOMAIN-CONTAINING PROTEIN"/>
    <property type="match status" value="1"/>
</dbReference>
<organism evidence="2 3">
    <name type="scientific">Aquibacillus albus</name>
    <dbReference type="NCBI Taxonomy" id="1168171"/>
    <lineage>
        <taxon>Bacteria</taxon>
        <taxon>Bacillati</taxon>
        <taxon>Bacillota</taxon>
        <taxon>Bacilli</taxon>
        <taxon>Bacillales</taxon>
        <taxon>Bacillaceae</taxon>
        <taxon>Aquibacillus</taxon>
    </lineage>
</organism>
<dbReference type="SUPFAM" id="SSF143422">
    <property type="entry name" value="Transposase IS200-like"/>
    <property type="match status" value="1"/>
</dbReference>
<evidence type="ECO:0000313" key="3">
    <source>
        <dbReference type="Proteomes" id="UP001296943"/>
    </source>
</evidence>
<dbReference type="SMART" id="SM01321">
    <property type="entry name" value="Y1_Tnp"/>
    <property type="match status" value="1"/>
</dbReference>
<evidence type="ECO:0000313" key="2">
    <source>
        <dbReference type="EMBL" id="MBM7570015.1"/>
    </source>
</evidence>